<evidence type="ECO:0000313" key="3">
    <source>
        <dbReference type="EMBL" id="WXL24206.1"/>
    </source>
</evidence>
<accession>A0ABZ2RE18</accession>
<sequence>MPVIQSEIDVHGEGFAQNREAMLAAIQSFREVEQKVLDKANEAKAKFERRGQLLPRERLNLLLDPGAPFLELSSLAGYKLHDDKDGSMAGGGIIAGIGYISGVRCLVLANNSAIKGGTISPTGLKKSLRLQQVAFENKLPVVTLAESGGANLNYAADIFVEGARGFANQARMSAMGLPQITVVHGSSTAGGAYQPGLSDYVVVVRGKAKMFLAGPPLLKAATGEIATDEQLGGAEMHAQVAGTAEYLAENDADGVRLAREILGMLPWNAQLPARPQKTWREPLYPAEELLGIVPNDAKKPYDVREIIARIADGSEFLDFKNEFDSQTVCGHLAIEGQPCGFIGNNGPITPRGAAKAAQFIQLCEQSNTPILFFHNTTGFMVGTESEQNGVIKHGSKMIQAVANATVPKLTIVVGGSYGAGNYAMCGRGLDPRFIFAWPNSRTAVMGGAQAGKVLRIVTEDKHAKEGKEADPKMLDMLEQVTAQKLDSQSTALYGTASLWDDGLIDPRDTRKLLGFLLDICEEARIRPLKSNTFGVARL</sequence>
<feature type="domain" description="CoA carboxyltransferase C-terminal" evidence="2">
    <location>
        <begin position="278"/>
        <end position="527"/>
    </location>
</feature>
<gene>
    <name evidence="3" type="primary">atuC</name>
    <name evidence="3" type="ORF">WG219_12755</name>
</gene>
<dbReference type="InterPro" id="IPR011763">
    <property type="entry name" value="COA_CT_C"/>
</dbReference>
<name>A0ABZ2RE18_ECTME</name>
<organism evidence="3 4">
    <name type="scientific">Ectopseudomonas mendocina</name>
    <name type="common">Pseudomonas mendocina</name>
    <dbReference type="NCBI Taxonomy" id="300"/>
    <lineage>
        <taxon>Bacteria</taxon>
        <taxon>Pseudomonadati</taxon>
        <taxon>Pseudomonadota</taxon>
        <taxon>Gammaproteobacteria</taxon>
        <taxon>Pseudomonadales</taxon>
        <taxon>Pseudomonadaceae</taxon>
        <taxon>Ectopseudomonas</taxon>
    </lineage>
</organism>
<protein>
    <submittedName>
        <fullName evidence="3">Geranyl-CoA carboxylase subunit beta</fullName>
    </submittedName>
</protein>
<dbReference type="PROSITE" id="PS50980">
    <property type="entry name" value="COA_CT_NTER"/>
    <property type="match status" value="1"/>
</dbReference>
<dbReference type="PANTHER" id="PTHR22855:SF46">
    <property type="entry name" value="METHYLCROTONOYL-COA CARBOXYLASE"/>
    <property type="match status" value="1"/>
</dbReference>
<evidence type="ECO:0000259" key="1">
    <source>
        <dbReference type="PROSITE" id="PS50980"/>
    </source>
</evidence>
<dbReference type="InterPro" id="IPR045190">
    <property type="entry name" value="MCCB/AccD1-like"/>
</dbReference>
<dbReference type="PANTHER" id="PTHR22855">
    <property type="entry name" value="ACETYL, PROPIONYL, PYRUVATE, AND GLUTACONYL CARBOXYLASE-RELATED"/>
    <property type="match status" value="1"/>
</dbReference>
<dbReference type="Pfam" id="PF01039">
    <property type="entry name" value="Carboxyl_trans"/>
    <property type="match status" value="1"/>
</dbReference>
<dbReference type="SUPFAM" id="SSF52096">
    <property type="entry name" value="ClpP/crotonase"/>
    <property type="match status" value="2"/>
</dbReference>
<dbReference type="InterPro" id="IPR034733">
    <property type="entry name" value="AcCoA_carboxyl_beta"/>
</dbReference>
<reference evidence="3 4" key="1">
    <citation type="submission" date="2024-03" db="EMBL/GenBank/DDBJ databases">
        <title>Complete genome of BD2.</title>
        <authorList>
            <person name="Cao G."/>
        </authorList>
    </citation>
    <scope>NUCLEOTIDE SEQUENCE [LARGE SCALE GENOMIC DNA]</scope>
    <source>
        <strain evidence="3 4">BD2</strain>
    </source>
</reference>
<dbReference type="EMBL" id="CP148074">
    <property type="protein sequence ID" value="WXL24206.1"/>
    <property type="molecule type" value="Genomic_DNA"/>
</dbReference>
<dbReference type="Gene3D" id="3.90.226.10">
    <property type="entry name" value="2-enoyl-CoA Hydratase, Chain A, domain 1"/>
    <property type="match status" value="2"/>
</dbReference>
<proteinExistence type="predicted"/>
<dbReference type="InterPro" id="IPR011762">
    <property type="entry name" value="COA_CT_N"/>
</dbReference>
<dbReference type="Proteomes" id="UP001476583">
    <property type="component" value="Chromosome"/>
</dbReference>
<keyword evidence="4" id="KW-1185">Reference proteome</keyword>
<feature type="domain" description="CoA carboxyltransferase N-terminal" evidence="1">
    <location>
        <begin position="19"/>
        <end position="277"/>
    </location>
</feature>
<dbReference type="PROSITE" id="PS50989">
    <property type="entry name" value="COA_CT_CTER"/>
    <property type="match status" value="1"/>
</dbReference>
<evidence type="ECO:0000313" key="4">
    <source>
        <dbReference type="Proteomes" id="UP001476583"/>
    </source>
</evidence>
<dbReference type="InterPro" id="IPR029045">
    <property type="entry name" value="ClpP/crotonase-like_dom_sf"/>
</dbReference>
<evidence type="ECO:0000259" key="2">
    <source>
        <dbReference type="PROSITE" id="PS50989"/>
    </source>
</evidence>